<dbReference type="PRINTS" id="PR00260">
    <property type="entry name" value="CHEMTRNSDUCR"/>
</dbReference>
<comment type="similarity">
    <text evidence="2">Belongs to the methyl-accepting chemotaxis (MCP) protein family.</text>
</comment>
<protein>
    <submittedName>
        <fullName evidence="7">Globin-coupled sensor protein</fullName>
    </submittedName>
</protein>
<dbReference type="InterPro" id="IPR012292">
    <property type="entry name" value="Globin/Proto"/>
</dbReference>
<evidence type="ECO:0000256" key="2">
    <source>
        <dbReference type="ARBA" id="ARBA00029447"/>
    </source>
</evidence>
<name>A0A941AP15_9BACI</name>
<dbReference type="Proteomes" id="UP000678228">
    <property type="component" value="Unassembled WGS sequence"/>
</dbReference>
<dbReference type="SUPFAM" id="SSF46458">
    <property type="entry name" value="Globin-like"/>
    <property type="match status" value="1"/>
</dbReference>
<dbReference type="GO" id="GO:0004888">
    <property type="term" value="F:transmembrane signaling receptor activity"/>
    <property type="evidence" value="ECO:0007669"/>
    <property type="project" value="InterPro"/>
</dbReference>
<comment type="caution">
    <text evidence="7">The sequence shown here is derived from an EMBL/GenBank/DDBJ whole genome shotgun (WGS) entry which is preliminary data.</text>
</comment>
<sequence length="437" mass="49138">MACPFSKIKRTFTKQPEARIQQSDQHKGTLSLSDRSEHYEQSLMIGLNEEDLAFAQSLKPIVLENIEQIIEDFYRVLLSQPGLNQIINEHSTTDRLKKTLTRHISEMFDGEITEEYMKKRIRIAHVHVSIGLPTKWYILSFQLLTQSFLTMLNKELNNNDELVRAMAVISKLLNWEQQVVLEAYELENERIRQEFNDQKKALTEVIRQSTEELAAISEQTSASMEDLNAQARKIEDKSIKNLEYATQAETVSEDGKGQMTEQRRIIGDIQKSVTGIVQESKELRQTSNDITAIISLITDVADQTNLLALNAAIEAARAGEHGRGFAVVSEEVRKLADQTKQSVSTISALIDKTNGQMNRVTSSIEAVENKMNESVELVNETSKLFGDITQAMGLSKEQTTEVKEELLNFVSTLKEVASASSQIAVAADELNQSSTKI</sequence>
<dbReference type="InterPro" id="IPR009050">
    <property type="entry name" value="Globin-like_sf"/>
</dbReference>
<feature type="coiled-coil region" evidence="4">
    <location>
        <begin position="181"/>
        <end position="237"/>
    </location>
</feature>
<accession>A0A941AP15</accession>
<evidence type="ECO:0000259" key="6">
    <source>
        <dbReference type="PROSITE" id="PS50111"/>
    </source>
</evidence>
<dbReference type="GO" id="GO:0020037">
    <property type="term" value="F:heme binding"/>
    <property type="evidence" value="ECO:0007669"/>
    <property type="project" value="InterPro"/>
</dbReference>
<organism evidence="7 8">
    <name type="scientific">Halalkalibacter suaedae</name>
    <dbReference type="NCBI Taxonomy" id="2822140"/>
    <lineage>
        <taxon>Bacteria</taxon>
        <taxon>Bacillati</taxon>
        <taxon>Bacillota</taxon>
        <taxon>Bacilli</taxon>
        <taxon>Bacillales</taxon>
        <taxon>Bacillaceae</taxon>
        <taxon>Halalkalibacter</taxon>
    </lineage>
</organism>
<dbReference type="PROSITE" id="PS50111">
    <property type="entry name" value="CHEMOTAXIS_TRANSDUC_2"/>
    <property type="match status" value="1"/>
</dbReference>
<keyword evidence="4" id="KW-0175">Coiled coil</keyword>
<dbReference type="GO" id="GO:0007165">
    <property type="term" value="P:signal transduction"/>
    <property type="evidence" value="ECO:0007669"/>
    <property type="project" value="UniProtKB-KW"/>
</dbReference>
<evidence type="ECO:0000256" key="3">
    <source>
        <dbReference type="PROSITE-ProRule" id="PRU00284"/>
    </source>
</evidence>
<dbReference type="InterPro" id="IPR004089">
    <property type="entry name" value="MCPsignal_dom"/>
</dbReference>
<dbReference type="SUPFAM" id="SSF58104">
    <property type="entry name" value="Methyl-accepting chemotaxis protein (MCP) signaling domain"/>
    <property type="match status" value="1"/>
</dbReference>
<dbReference type="InterPro" id="IPR039379">
    <property type="entry name" value="Protoglobin_sensor_dom"/>
</dbReference>
<dbReference type="PANTHER" id="PTHR32089">
    <property type="entry name" value="METHYL-ACCEPTING CHEMOTAXIS PROTEIN MCPB"/>
    <property type="match status" value="1"/>
</dbReference>
<evidence type="ECO:0000256" key="5">
    <source>
        <dbReference type="SAM" id="MobiDB-lite"/>
    </source>
</evidence>
<dbReference type="GO" id="GO:0019825">
    <property type="term" value="F:oxygen binding"/>
    <property type="evidence" value="ECO:0007669"/>
    <property type="project" value="InterPro"/>
</dbReference>
<dbReference type="GO" id="GO:0016020">
    <property type="term" value="C:membrane"/>
    <property type="evidence" value="ECO:0007669"/>
    <property type="project" value="InterPro"/>
</dbReference>
<dbReference type="EMBL" id="JAGKSQ010000003">
    <property type="protein sequence ID" value="MBP3951356.1"/>
    <property type="molecule type" value="Genomic_DNA"/>
</dbReference>
<dbReference type="InterPro" id="IPR044398">
    <property type="entry name" value="Globin-sensor_dom"/>
</dbReference>
<evidence type="ECO:0000256" key="4">
    <source>
        <dbReference type="SAM" id="Coils"/>
    </source>
</evidence>
<reference evidence="7" key="1">
    <citation type="submission" date="2021-03" db="EMBL/GenBank/DDBJ databases">
        <title>Bacillus suaedae sp. nov., isolated from Suaeda aralocaspica.</title>
        <authorList>
            <person name="Lei R.F.R."/>
        </authorList>
    </citation>
    <scope>NUCLEOTIDE SEQUENCE</scope>
    <source>
        <strain evidence="7">YZJH907-2</strain>
    </source>
</reference>
<dbReference type="Pfam" id="PF00015">
    <property type="entry name" value="MCPsignal"/>
    <property type="match status" value="1"/>
</dbReference>
<gene>
    <name evidence="7" type="ORF">J7W16_09435</name>
</gene>
<evidence type="ECO:0000256" key="1">
    <source>
        <dbReference type="ARBA" id="ARBA00023224"/>
    </source>
</evidence>
<keyword evidence="8" id="KW-1185">Reference proteome</keyword>
<dbReference type="InterPro" id="IPR004090">
    <property type="entry name" value="Chemotax_Me-accpt_rcpt"/>
</dbReference>
<dbReference type="PANTHER" id="PTHR32089:SF118">
    <property type="entry name" value="HEME-BASED AEROTACTIC TRANSDUCER HEMAT"/>
    <property type="match status" value="1"/>
</dbReference>
<dbReference type="Pfam" id="PF11563">
    <property type="entry name" value="Protoglobin"/>
    <property type="match status" value="1"/>
</dbReference>
<proteinExistence type="inferred from homology"/>
<feature type="region of interest" description="Disordered" evidence="5">
    <location>
        <begin position="14"/>
        <end position="33"/>
    </location>
</feature>
<dbReference type="CDD" id="cd01068">
    <property type="entry name" value="globin_sensor"/>
    <property type="match status" value="1"/>
</dbReference>
<dbReference type="SMART" id="SM00283">
    <property type="entry name" value="MA"/>
    <property type="match status" value="1"/>
</dbReference>
<evidence type="ECO:0000313" key="7">
    <source>
        <dbReference type="EMBL" id="MBP3951356.1"/>
    </source>
</evidence>
<dbReference type="Gene3D" id="1.10.490.10">
    <property type="entry name" value="Globins"/>
    <property type="match status" value="1"/>
</dbReference>
<dbReference type="AlphaFoldDB" id="A0A941AP15"/>
<feature type="domain" description="Methyl-accepting transducer" evidence="6">
    <location>
        <begin position="206"/>
        <end position="437"/>
    </location>
</feature>
<keyword evidence="1 3" id="KW-0807">Transducer</keyword>
<evidence type="ECO:0000313" key="8">
    <source>
        <dbReference type="Proteomes" id="UP000678228"/>
    </source>
</evidence>
<feature type="compositionally biased region" description="Polar residues" evidence="5">
    <location>
        <begin position="20"/>
        <end position="33"/>
    </location>
</feature>
<dbReference type="GO" id="GO:0006935">
    <property type="term" value="P:chemotaxis"/>
    <property type="evidence" value="ECO:0007669"/>
    <property type="project" value="InterPro"/>
</dbReference>
<dbReference type="Gene3D" id="1.10.287.950">
    <property type="entry name" value="Methyl-accepting chemotaxis protein"/>
    <property type="match status" value="1"/>
</dbReference>